<proteinExistence type="predicted"/>
<gene>
    <name evidence="1" type="ORF">GCM10012280_57070</name>
</gene>
<dbReference type="AlphaFoldDB" id="A0A917ZX70"/>
<evidence type="ECO:0000313" key="2">
    <source>
        <dbReference type="Proteomes" id="UP000641932"/>
    </source>
</evidence>
<reference evidence="1" key="1">
    <citation type="journal article" date="2014" name="Int. J. Syst. Evol. Microbiol.">
        <title>Complete genome sequence of Corynebacterium casei LMG S-19264T (=DSM 44701T), isolated from a smear-ripened cheese.</title>
        <authorList>
            <consortium name="US DOE Joint Genome Institute (JGI-PGF)"/>
            <person name="Walter F."/>
            <person name="Albersmeier A."/>
            <person name="Kalinowski J."/>
            <person name="Ruckert C."/>
        </authorList>
    </citation>
    <scope>NUCLEOTIDE SEQUENCE</scope>
    <source>
        <strain evidence="1">CGMCC 4.7201</strain>
    </source>
</reference>
<accession>A0A917ZX70</accession>
<sequence length="86" mass="8160">MSSITKAVDSLNLPVEGAIFTSARPTMGPAIGRGIVRASSALANVTQAAAGAAGIAANVCAVQANQAVAAQANQAVAANQAAANGG</sequence>
<protein>
    <submittedName>
        <fullName evidence="1">Uncharacterized protein</fullName>
    </submittedName>
</protein>
<reference evidence="1" key="2">
    <citation type="submission" date="2020-09" db="EMBL/GenBank/DDBJ databases">
        <authorList>
            <person name="Sun Q."/>
            <person name="Zhou Y."/>
        </authorList>
    </citation>
    <scope>NUCLEOTIDE SEQUENCE</scope>
    <source>
        <strain evidence="1">CGMCC 4.7201</strain>
    </source>
</reference>
<comment type="caution">
    <text evidence="1">The sequence shown here is derived from an EMBL/GenBank/DDBJ whole genome shotgun (WGS) entry which is preliminary data.</text>
</comment>
<keyword evidence="2" id="KW-1185">Reference proteome</keyword>
<dbReference type="RefSeq" id="WP_229698822.1">
    <property type="nucleotide sequence ID" value="NZ_BMMS01000030.1"/>
</dbReference>
<dbReference type="Proteomes" id="UP000641932">
    <property type="component" value="Unassembled WGS sequence"/>
</dbReference>
<name>A0A917ZX70_9ACTN</name>
<evidence type="ECO:0000313" key="1">
    <source>
        <dbReference type="EMBL" id="GGO96780.1"/>
    </source>
</evidence>
<dbReference type="EMBL" id="BMMS01000030">
    <property type="protein sequence ID" value="GGO96780.1"/>
    <property type="molecule type" value="Genomic_DNA"/>
</dbReference>
<organism evidence="1 2">
    <name type="scientific">Wenjunlia tyrosinilytica</name>
    <dbReference type="NCBI Taxonomy" id="1544741"/>
    <lineage>
        <taxon>Bacteria</taxon>
        <taxon>Bacillati</taxon>
        <taxon>Actinomycetota</taxon>
        <taxon>Actinomycetes</taxon>
        <taxon>Kitasatosporales</taxon>
        <taxon>Streptomycetaceae</taxon>
        <taxon>Wenjunlia</taxon>
    </lineage>
</organism>